<reference evidence="5 6" key="1">
    <citation type="submission" date="2017-04" db="EMBL/GenBank/DDBJ databases">
        <authorList>
            <person name="Afonso C.L."/>
            <person name="Miller P.J."/>
            <person name="Scott M.A."/>
            <person name="Spackman E."/>
            <person name="Goraichik I."/>
            <person name="Dimitrov K.M."/>
            <person name="Suarez D.L."/>
            <person name="Swayne D.E."/>
        </authorList>
    </citation>
    <scope>NUCLEOTIDE SEQUENCE [LARGE SCALE GENOMIC DNA]</scope>
    <source>
        <strain evidence="5 6">A2P</strain>
    </source>
</reference>
<dbReference type="Pfam" id="PF00196">
    <property type="entry name" value="GerE"/>
    <property type="match status" value="1"/>
</dbReference>
<feature type="domain" description="HTH luxR-type" evidence="4">
    <location>
        <begin position="136"/>
        <end position="201"/>
    </location>
</feature>
<evidence type="ECO:0000313" key="5">
    <source>
        <dbReference type="EMBL" id="SMF42973.1"/>
    </source>
</evidence>
<evidence type="ECO:0000256" key="2">
    <source>
        <dbReference type="ARBA" id="ARBA00023125"/>
    </source>
</evidence>
<accession>A0A1X7EZV3</accession>
<dbReference type="RefSeq" id="WP_085085094.1">
    <property type="nucleotide sequence ID" value="NZ_FXAK01000004.1"/>
</dbReference>
<dbReference type="Gene3D" id="1.10.10.10">
    <property type="entry name" value="Winged helix-like DNA-binding domain superfamily/Winged helix DNA-binding domain"/>
    <property type="match status" value="1"/>
</dbReference>
<evidence type="ECO:0000259" key="4">
    <source>
        <dbReference type="PROSITE" id="PS50043"/>
    </source>
</evidence>
<protein>
    <submittedName>
        <fullName evidence="5">Regulatory protein, luxR family</fullName>
    </submittedName>
</protein>
<evidence type="ECO:0000256" key="3">
    <source>
        <dbReference type="ARBA" id="ARBA00023163"/>
    </source>
</evidence>
<dbReference type="InterPro" id="IPR016032">
    <property type="entry name" value="Sig_transdc_resp-reg_C-effctor"/>
</dbReference>
<gene>
    <name evidence="5" type="ORF">SAMN02982917_2171</name>
</gene>
<keyword evidence="1" id="KW-0805">Transcription regulation</keyword>
<dbReference type="GO" id="GO:0003677">
    <property type="term" value="F:DNA binding"/>
    <property type="evidence" value="ECO:0007669"/>
    <property type="project" value="UniProtKB-KW"/>
</dbReference>
<dbReference type="InterPro" id="IPR000792">
    <property type="entry name" value="Tscrpt_reg_LuxR_C"/>
</dbReference>
<dbReference type="CDD" id="cd06170">
    <property type="entry name" value="LuxR_C_like"/>
    <property type="match status" value="1"/>
</dbReference>
<dbReference type="SMART" id="SM00421">
    <property type="entry name" value="HTH_LUXR"/>
    <property type="match status" value="1"/>
</dbReference>
<organism evidence="5 6">
    <name type="scientific">Azospirillum oryzae</name>
    <dbReference type="NCBI Taxonomy" id="286727"/>
    <lineage>
        <taxon>Bacteria</taxon>
        <taxon>Pseudomonadati</taxon>
        <taxon>Pseudomonadota</taxon>
        <taxon>Alphaproteobacteria</taxon>
        <taxon>Rhodospirillales</taxon>
        <taxon>Azospirillaceae</taxon>
        <taxon>Azospirillum</taxon>
    </lineage>
</organism>
<dbReference type="Proteomes" id="UP000192936">
    <property type="component" value="Unassembled WGS sequence"/>
</dbReference>
<evidence type="ECO:0000256" key="1">
    <source>
        <dbReference type="ARBA" id="ARBA00023015"/>
    </source>
</evidence>
<dbReference type="EMBL" id="FXAK01000004">
    <property type="protein sequence ID" value="SMF42973.1"/>
    <property type="molecule type" value="Genomic_DNA"/>
</dbReference>
<proteinExistence type="predicted"/>
<dbReference type="STRING" id="286727.SAMN02982917_2171"/>
<sequence>MINHEHTAVVGGCKGKSMPDAQLPYIDHLSVDQLRQRAADDRADALAMVNRASAATVSMLLEDAERCESRATMLEQRCGGSITAGLGELTIGTALTPLVQAARRRVVGDQPDRPPPGFAAALTANGKASQFRGRDMVARLAQLTAREVDVLVRLVAGKSSRAIAADLGISAKTVECHRARIMEKLGCSGLFALGRAWEAAVWSSQETMVTR</sequence>
<dbReference type="GO" id="GO:0006355">
    <property type="term" value="P:regulation of DNA-templated transcription"/>
    <property type="evidence" value="ECO:0007669"/>
    <property type="project" value="InterPro"/>
</dbReference>
<dbReference type="PROSITE" id="PS50043">
    <property type="entry name" value="HTH_LUXR_2"/>
    <property type="match status" value="1"/>
</dbReference>
<dbReference type="PANTHER" id="PTHR44688">
    <property type="entry name" value="DNA-BINDING TRANSCRIPTIONAL ACTIVATOR DEVR_DOSR"/>
    <property type="match status" value="1"/>
</dbReference>
<dbReference type="AlphaFoldDB" id="A0A1X7EZV3"/>
<name>A0A1X7EZV3_9PROT</name>
<dbReference type="SUPFAM" id="SSF46894">
    <property type="entry name" value="C-terminal effector domain of the bipartite response regulators"/>
    <property type="match status" value="1"/>
</dbReference>
<dbReference type="InterPro" id="IPR036388">
    <property type="entry name" value="WH-like_DNA-bd_sf"/>
</dbReference>
<dbReference type="PRINTS" id="PR00038">
    <property type="entry name" value="HTHLUXR"/>
</dbReference>
<dbReference type="PANTHER" id="PTHR44688:SF16">
    <property type="entry name" value="DNA-BINDING TRANSCRIPTIONAL ACTIVATOR DEVR_DOSR"/>
    <property type="match status" value="1"/>
</dbReference>
<keyword evidence="3" id="KW-0804">Transcription</keyword>
<keyword evidence="2" id="KW-0238">DNA-binding</keyword>
<dbReference type="OrthoDB" id="9782655at2"/>
<dbReference type="PROSITE" id="PS00622">
    <property type="entry name" value="HTH_LUXR_1"/>
    <property type="match status" value="1"/>
</dbReference>
<evidence type="ECO:0000313" key="6">
    <source>
        <dbReference type="Proteomes" id="UP000192936"/>
    </source>
</evidence>